<evidence type="ECO:0000256" key="1">
    <source>
        <dbReference type="SAM" id="Phobius"/>
    </source>
</evidence>
<dbReference type="InterPro" id="IPR004843">
    <property type="entry name" value="Calcineurin-like_PHP"/>
</dbReference>
<keyword evidence="1" id="KW-0472">Membrane</keyword>
<dbReference type="SUPFAM" id="SSF56300">
    <property type="entry name" value="Metallo-dependent phosphatases"/>
    <property type="match status" value="1"/>
</dbReference>
<evidence type="ECO:0000313" key="3">
    <source>
        <dbReference type="EMBL" id="VBB42612.1"/>
    </source>
</evidence>
<proteinExistence type="predicted"/>
<name>A0A653A4M9_UNCDX</name>
<protein>
    <submittedName>
        <fullName evidence="3">Metallophosphoesterase</fullName>
    </submittedName>
</protein>
<dbReference type="Gene3D" id="3.60.21.10">
    <property type="match status" value="1"/>
</dbReference>
<accession>A0A653A4M9</accession>
<sequence length="392" mass="42286">MITVVTVLQLYVFNRLGALTVRKRHLNRAGLIAVGLACWIVFVLSRVYRGQGAGIVSNALQVVGMQWVGCVFLAAVGFFIADLVSGFGLLFRRSLNRLRLVGAVFGVMSIILGHVQALRPPVVETYEVAVDALPDTLDGLTIAALADLHIGEALLGPGWLSARIDQAMDLRPDVIVLAGDLFERRVDPLEMVPVMQRLSAPLGVWAVRGNHDAVRSNRRDVTGEILAGAGIRLLANEWAQPVDGLVLAGVDDLTVARRRPGEGEANLDRALRGRPEGATILLSHTPWLTGRAAKAGVDLMLSGHTHNGQIWPFKHLVRVLYPLVEGMYERGGMNLIVSRGTGTWGPRLRLWVPGEISLVILRQKGPRNADASACNQAATAYSLKNGHSTAGS</sequence>
<organism evidence="3">
    <name type="scientific">Uncultured Desulfatiglans sp</name>
    <dbReference type="NCBI Taxonomy" id="1748965"/>
    <lineage>
        <taxon>Bacteria</taxon>
        <taxon>Pseudomonadati</taxon>
        <taxon>Thermodesulfobacteriota</taxon>
        <taxon>Desulfobacteria</taxon>
        <taxon>Desulfatiglandales</taxon>
        <taxon>Desulfatiglandaceae</taxon>
        <taxon>Desulfatiglans</taxon>
        <taxon>environmental samples</taxon>
    </lineage>
</organism>
<reference evidence="3" key="1">
    <citation type="submission" date="2018-07" db="EMBL/GenBank/DDBJ databases">
        <authorList>
            <consortium name="Genoscope - CEA"/>
            <person name="William W."/>
        </authorList>
    </citation>
    <scope>NUCLEOTIDE SEQUENCE</scope>
    <source>
        <strain evidence="3">IK1</strain>
    </source>
</reference>
<dbReference type="AlphaFoldDB" id="A0A653A4M9"/>
<gene>
    <name evidence="3" type="ORF">TRIP_B200752</name>
</gene>
<keyword evidence="1" id="KW-0812">Transmembrane</keyword>
<feature type="transmembrane region" description="Helical" evidence="1">
    <location>
        <begin position="98"/>
        <end position="118"/>
    </location>
</feature>
<evidence type="ECO:0000259" key="2">
    <source>
        <dbReference type="Pfam" id="PF00149"/>
    </source>
</evidence>
<dbReference type="InterPro" id="IPR051158">
    <property type="entry name" value="Metallophosphoesterase_sf"/>
</dbReference>
<feature type="transmembrane region" description="Helical" evidence="1">
    <location>
        <begin position="65"/>
        <end position="91"/>
    </location>
</feature>
<dbReference type="PANTHER" id="PTHR31302">
    <property type="entry name" value="TRANSMEMBRANE PROTEIN WITH METALLOPHOSPHOESTERASE DOMAIN-RELATED"/>
    <property type="match status" value="1"/>
</dbReference>
<feature type="domain" description="Calcineurin-like phosphoesterase" evidence="2">
    <location>
        <begin position="141"/>
        <end position="307"/>
    </location>
</feature>
<dbReference type="GO" id="GO:0016787">
    <property type="term" value="F:hydrolase activity"/>
    <property type="evidence" value="ECO:0007669"/>
    <property type="project" value="InterPro"/>
</dbReference>
<dbReference type="Pfam" id="PF00149">
    <property type="entry name" value="Metallophos"/>
    <property type="match status" value="1"/>
</dbReference>
<keyword evidence="1" id="KW-1133">Transmembrane helix</keyword>
<dbReference type="EMBL" id="UPXX01000013">
    <property type="protein sequence ID" value="VBB42612.1"/>
    <property type="molecule type" value="Genomic_DNA"/>
</dbReference>
<dbReference type="InterPro" id="IPR029052">
    <property type="entry name" value="Metallo-depent_PP-like"/>
</dbReference>
<feature type="transmembrane region" description="Helical" evidence="1">
    <location>
        <begin position="25"/>
        <end position="45"/>
    </location>
</feature>
<dbReference type="PANTHER" id="PTHR31302:SF0">
    <property type="entry name" value="TRANSMEMBRANE PROTEIN WITH METALLOPHOSPHOESTERASE DOMAIN"/>
    <property type="match status" value="1"/>
</dbReference>